<dbReference type="InterPro" id="IPR036737">
    <property type="entry name" value="OmpA-like_sf"/>
</dbReference>
<dbReference type="SUPFAM" id="SSF103088">
    <property type="entry name" value="OmpA-like"/>
    <property type="match status" value="1"/>
</dbReference>
<dbReference type="HAMAP" id="MF_02204">
    <property type="entry name" value="Pal"/>
    <property type="match status" value="1"/>
</dbReference>
<evidence type="ECO:0000256" key="1">
    <source>
        <dbReference type="ARBA" id="ARBA00004442"/>
    </source>
</evidence>
<dbReference type="Gene3D" id="3.30.1330.60">
    <property type="entry name" value="OmpA-like domain"/>
    <property type="match status" value="1"/>
</dbReference>
<keyword evidence="3" id="KW-0472">Membrane</keyword>
<dbReference type="InterPro" id="IPR050330">
    <property type="entry name" value="Bact_OuterMem_StrucFunc"/>
</dbReference>
<feature type="region of interest" description="Disordered" evidence="7">
    <location>
        <begin position="28"/>
        <end position="47"/>
    </location>
</feature>
<evidence type="ECO:0000256" key="4">
    <source>
        <dbReference type="ARBA" id="ARBA00023139"/>
    </source>
</evidence>
<organism evidence="9">
    <name type="scientific">mine drainage metagenome</name>
    <dbReference type="NCBI Taxonomy" id="410659"/>
    <lineage>
        <taxon>unclassified sequences</taxon>
        <taxon>metagenomes</taxon>
        <taxon>ecological metagenomes</taxon>
    </lineage>
</organism>
<dbReference type="InterPro" id="IPR006665">
    <property type="entry name" value="OmpA-like"/>
</dbReference>
<dbReference type="GO" id="GO:0009279">
    <property type="term" value="C:cell outer membrane"/>
    <property type="evidence" value="ECO:0007669"/>
    <property type="project" value="UniProtKB-SubCell"/>
</dbReference>
<dbReference type="EMBL" id="AUZY01010716">
    <property type="protein sequence ID" value="EQD37536.1"/>
    <property type="molecule type" value="Genomic_DNA"/>
</dbReference>
<keyword evidence="2" id="KW-0732">Signal</keyword>
<comment type="caution">
    <text evidence="9">The sequence shown here is derived from an EMBL/GenBank/DDBJ whole genome shotgun (WGS) entry which is preliminary data.</text>
</comment>
<evidence type="ECO:0000313" key="9">
    <source>
        <dbReference type="EMBL" id="EQD37536.1"/>
    </source>
</evidence>
<proteinExistence type="inferred from homology"/>
<feature type="domain" description="OmpA-like" evidence="8">
    <location>
        <begin position="57"/>
        <end position="174"/>
    </location>
</feature>
<sequence>MNTFARISLAALLCVGLAACASKQEVKPQAPTPAPQAPAPAPVTQPVSNGKFTPADLETNACLMKRKIFFAFNRANIESQYDDIVACHAKYLVDNPGARVTLQGNTDPRGSREYNLGLGERRANSVERAMEALGANADQFTVVSYGKERLVCNEMTHACWAKDRRVDIVYTKTE</sequence>
<keyword evidence="4" id="KW-0564">Palmitate</keyword>
<dbReference type="PRINTS" id="PR01021">
    <property type="entry name" value="OMPADOMAIN"/>
</dbReference>
<dbReference type="PANTHER" id="PTHR30329">
    <property type="entry name" value="STATOR ELEMENT OF FLAGELLAR MOTOR COMPLEX"/>
    <property type="match status" value="1"/>
</dbReference>
<evidence type="ECO:0000256" key="2">
    <source>
        <dbReference type="ARBA" id="ARBA00022729"/>
    </source>
</evidence>
<gene>
    <name evidence="9" type="ORF">B1B_16117</name>
</gene>
<protein>
    <submittedName>
        <fullName evidence="9">Peptidoglycan-associated outer membrane lipoprotein</fullName>
    </submittedName>
</protein>
<evidence type="ECO:0000256" key="5">
    <source>
        <dbReference type="ARBA" id="ARBA00023237"/>
    </source>
</evidence>
<dbReference type="GO" id="GO:0051301">
    <property type="term" value="P:cell division"/>
    <property type="evidence" value="ECO:0007669"/>
    <property type="project" value="InterPro"/>
</dbReference>
<dbReference type="InterPro" id="IPR039001">
    <property type="entry name" value="Pal"/>
</dbReference>
<evidence type="ECO:0000259" key="8">
    <source>
        <dbReference type="PROSITE" id="PS51123"/>
    </source>
</evidence>
<dbReference type="CDD" id="cd07185">
    <property type="entry name" value="OmpA_C-like"/>
    <property type="match status" value="1"/>
</dbReference>
<evidence type="ECO:0000256" key="7">
    <source>
        <dbReference type="SAM" id="MobiDB-lite"/>
    </source>
</evidence>
<comment type="subcellular location">
    <subcellularLocation>
        <location evidence="1">Cell outer membrane</location>
    </subcellularLocation>
</comment>
<accession>T0YPQ7</accession>
<keyword evidence="6 9" id="KW-0449">Lipoprotein</keyword>
<feature type="compositionally biased region" description="Pro residues" evidence="7">
    <location>
        <begin position="30"/>
        <end position="43"/>
    </location>
</feature>
<evidence type="ECO:0000256" key="3">
    <source>
        <dbReference type="ARBA" id="ARBA00023136"/>
    </source>
</evidence>
<reference evidence="9" key="2">
    <citation type="journal article" date="2014" name="ISME J.">
        <title>Microbial stratification in low pH oxic and suboxic macroscopic growths along an acid mine drainage.</title>
        <authorList>
            <person name="Mendez-Garcia C."/>
            <person name="Mesa V."/>
            <person name="Sprenger R.R."/>
            <person name="Richter M."/>
            <person name="Diez M.S."/>
            <person name="Solano J."/>
            <person name="Bargiela R."/>
            <person name="Golyshina O.V."/>
            <person name="Manteca A."/>
            <person name="Ramos J.L."/>
            <person name="Gallego J.R."/>
            <person name="Llorente I."/>
            <person name="Martins Dos Santos V.A."/>
            <person name="Jensen O.N."/>
            <person name="Pelaez A.I."/>
            <person name="Sanchez J."/>
            <person name="Ferrer M."/>
        </authorList>
    </citation>
    <scope>NUCLEOTIDE SEQUENCE</scope>
</reference>
<dbReference type="PROSITE" id="PS51123">
    <property type="entry name" value="OMPA_2"/>
    <property type="match status" value="1"/>
</dbReference>
<dbReference type="AlphaFoldDB" id="T0YPQ7"/>
<dbReference type="InterPro" id="IPR006664">
    <property type="entry name" value="OMP_bac"/>
</dbReference>
<dbReference type="PANTHER" id="PTHR30329:SF21">
    <property type="entry name" value="LIPOPROTEIN YIAD-RELATED"/>
    <property type="match status" value="1"/>
</dbReference>
<dbReference type="PROSITE" id="PS51257">
    <property type="entry name" value="PROKAR_LIPOPROTEIN"/>
    <property type="match status" value="1"/>
</dbReference>
<evidence type="ECO:0000256" key="6">
    <source>
        <dbReference type="ARBA" id="ARBA00023288"/>
    </source>
</evidence>
<reference evidence="9" key="1">
    <citation type="submission" date="2013-08" db="EMBL/GenBank/DDBJ databases">
        <authorList>
            <person name="Mendez C."/>
            <person name="Richter M."/>
            <person name="Ferrer M."/>
            <person name="Sanchez J."/>
        </authorList>
    </citation>
    <scope>NUCLEOTIDE SEQUENCE</scope>
</reference>
<name>T0YPQ7_9ZZZZ</name>
<keyword evidence="5" id="KW-0998">Cell outer membrane</keyword>
<dbReference type="Pfam" id="PF00691">
    <property type="entry name" value="OmpA"/>
    <property type="match status" value="1"/>
</dbReference>